<reference evidence="2 3" key="1">
    <citation type="submission" date="2016-02" db="EMBL/GenBank/DDBJ databases">
        <title>Complete genome sequence and transcriptome regulation of the pentose utilising yeast Sugiyamaella lignohabitans.</title>
        <authorList>
            <person name="Bellasio M."/>
            <person name="Peymann A."/>
            <person name="Valli M."/>
            <person name="Sipitzky M."/>
            <person name="Graf A."/>
            <person name="Sauer M."/>
            <person name="Marx H."/>
            <person name="Mattanovich D."/>
        </authorList>
    </citation>
    <scope>NUCLEOTIDE SEQUENCE [LARGE SCALE GENOMIC DNA]</scope>
    <source>
        <strain evidence="2 3">CBS 10342</strain>
    </source>
</reference>
<dbReference type="OrthoDB" id="3485059at2759"/>
<dbReference type="Pfam" id="PF12296">
    <property type="entry name" value="HsbA"/>
    <property type="match status" value="1"/>
</dbReference>
<organism evidence="2 3">
    <name type="scientific">Sugiyamaella lignohabitans</name>
    <dbReference type="NCBI Taxonomy" id="796027"/>
    <lineage>
        <taxon>Eukaryota</taxon>
        <taxon>Fungi</taxon>
        <taxon>Dikarya</taxon>
        <taxon>Ascomycota</taxon>
        <taxon>Saccharomycotina</taxon>
        <taxon>Dipodascomycetes</taxon>
        <taxon>Dipodascales</taxon>
        <taxon>Trichomonascaceae</taxon>
        <taxon>Sugiyamaella</taxon>
    </lineage>
</organism>
<keyword evidence="1" id="KW-0732">Signal</keyword>
<dbReference type="Proteomes" id="UP000189580">
    <property type="component" value="Chromosome b"/>
</dbReference>
<name>A0A161HMQ2_9ASCO</name>
<dbReference type="EMBL" id="CP014503">
    <property type="protein sequence ID" value="ANB15137.1"/>
    <property type="molecule type" value="Genomic_DNA"/>
</dbReference>
<evidence type="ECO:0000256" key="1">
    <source>
        <dbReference type="SAM" id="SignalP"/>
    </source>
</evidence>
<protein>
    <submittedName>
        <fullName evidence="2">Uncharacterized protein</fullName>
    </submittedName>
</protein>
<evidence type="ECO:0000313" key="3">
    <source>
        <dbReference type="Proteomes" id="UP000189580"/>
    </source>
</evidence>
<dbReference type="Gene3D" id="1.20.1280.140">
    <property type="match status" value="1"/>
</dbReference>
<feature type="chain" id="PRO_5007822706" evidence="1">
    <location>
        <begin position="19"/>
        <end position="205"/>
    </location>
</feature>
<evidence type="ECO:0000313" key="2">
    <source>
        <dbReference type="EMBL" id="ANB15137.1"/>
    </source>
</evidence>
<dbReference type="RefSeq" id="XP_018737614.1">
    <property type="nucleotide sequence ID" value="XM_018879725.1"/>
</dbReference>
<keyword evidence="3" id="KW-1185">Reference proteome</keyword>
<dbReference type="PANTHER" id="PTHR38123:SF1">
    <property type="entry name" value="HYDROPHOBIC SURFACE BINDING PROTEIN"/>
    <property type="match status" value="1"/>
</dbReference>
<dbReference type="KEGG" id="slb:AWJ20_2759"/>
<feature type="signal peptide" evidence="1">
    <location>
        <begin position="1"/>
        <end position="18"/>
    </location>
</feature>
<dbReference type="GO" id="GO:0005576">
    <property type="term" value="C:extracellular region"/>
    <property type="evidence" value="ECO:0007669"/>
    <property type="project" value="TreeGrafter"/>
</dbReference>
<accession>A0A161HMQ2</accession>
<sequence length="205" mass="21518">MRFSSLLAAAVAVVPAFAAPSPASPTAGASNANQVVTALGAIQSQLVSLQSNVDNFDGGLFDIVPLLNIQNGATTLGNKINSATSLIKKQPTAYSQSDTLTISTALLGFVPNINTTLVAIIDKKSVFDHSILDLVSVSWLVYNDITTLHTDTTNLANALQAKFDPVLVSAVTQIVNEINGWFSQAESVYAGSGLIDLKKREELSA</sequence>
<dbReference type="GeneID" id="30034705"/>
<proteinExistence type="predicted"/>
<dbReference type="PANTHER" id="PTHR38123">
    <property type="entry name" value="CELL WALL SERINE-THREONINE-RICH GALACTOMANNOPROTEIN MP1 (AFU_ORTHOLOGUE AFUA_4G03240)"/>
    <property type="match status" value="1"/>
</dbReference>
<dbReference type="AlphaFoldDB" id="A0A161HMQ2"/>
<dbReference type="InterPro" id="IPR021054">
    <property type="entry name" value="Cell_wall_mannoprotein_1"/>
</dbReference>
<gene>
    <name evidence="2" type="ORF">AWJ20_2759</name>
</gene>